<accession>A0A5C4LSK0</accession>
<protein>
    <submittedName>
        <fullName evidence="5">Amino acid ABC transporter substrate-binding protein</fullName>
    </submittedName>
</protein>
<evidence type="ECO:0000259" key="4">
    <source>
        <dbReference type="Pfam" id="PF13458"/>
    </source>
</evidence>
<name>A0A5C4LSK0_9PSEU</name>
<dbReference type="Proteomes" id="UP000305546">
    <property type="component" value="Unassembled WGS sequence"/>
</dbReference>
<sequence>MARSKVWGATAAVVVTLVGLLMSACSSSAGSSVADPSTPLKLGMIVPVGASVDYAEAVAAAKGAARAVNAAGGVNGHPIEIDFCNGPLDPNKETACVRQLINDKVVATVGNATYTSEKTADELFARAGIAQVGNWASGVSERDPNSYLFFGGQTYANAGQIYAAAKWGGKRVGVVRLDYPYTAPYPDFYRNACVQLGCQVVSTTVIPSNSATDLAPYASQLLSGNPDVIVPDLGPLIAPLLKTMNQLGYKGKMISQDSNINTKSFLAQPADVQNQYIVTTPFPPPSAGDQFPGIKQFLADMQAEKAAGNSDAPTGTAYSQTPTMDAYVAVKVFAKIAGDARASDAASFKKAIDAAKNVDLLGLTQPWTPSQVLFDKLPRASLDSWYFYTIGNGQQRLLNTQPVQVNDIVKTAYAG</sequence>
<dbReference type="EMBL" id="VDFW01000042">
    <property type="protein sequence ID" value="TNC20597.1"/>
    <property type="molecule type" value="Genomic_DNA"/>
</dbReference>
<comment type="similarity">
    <text evidence="1">Belongs to the leucine-binding protein family.</text>
</comment>
<dbReference type="PROSITE" id="PS51257">
    <property type="entry name" value="PROKAR_LIPOPROTEIN"/>
    <property type="match status" value="1"/>
</dbReference>
<gene>
    <name evidence="5" type="ORF">FG385_30750</name>
</gene>
<comment type="caution">
    <text evidence="5">The sequence shown here is derived from an EMBL/GenBank/DDBJ whole genome shotgun (WGS) entry which is preliminary data.</text>
</comment>
<keyword evidence="6" id="KW-1185">Reference proteome</keyword>
<proteinExistence type="inferred from homology"/>
<reference evidence="5 6" key="1">
    <citation type="submission" date="2019-06" db="EMBL/GenBank/DDBJ databases">
        <title>Amycolatopsis alkalitolerans sp. nov., isolated from Gastrodia elata Blume.</title>
        <authorList>
            <person name="Narsing Rao M.P."/>
            <person name="Li W.J."/>
        </authorList>
    </citation>
    <scope>NUCLEOTIDE SEQUENCE [LARGE SCALE GENOMIC DNA]</scope>
    <source>
        <strain evidence="5 6">SYSUP0005</strain>
    </source>
</reference>
<evidence type="ECO:0000256" key="1">
    <source>
        <dbReference type="ARBA" id="ARBA00010062"/>
    </source>
</evidence>
<dbReference type="InterPro" id="IPR051010">
    <property type="entry name" value="BCAA_transport"/>
</dbReference>
<dbReference type="InterPro" id="IPR028082">
    <property type="entry name" value="Peripla_BP_I"/>
</dbReference>
<evidence type="ECO:0000313" key="5">
    <source>
        <dbReference type="EMBL" id="TNC20597.1"/>
    </source>
</evidence>
<dbReference type="SUPFAM" id="SSF53822">
    <property type="entry name" value="Periplasmic binding protein-like I"/>
    <property type="match status" value="1"/>
</dbReference>
<feature type="chain" id="PRO_5022908733" evidence="3">
    <location>
        <begin position="35"/>
        <end position="415"/>
    </location>
</feature>
<feature type="domain" description="Leucine-binding protein" evidence="4">
    <location>
        <begin position="39"/>
        <end position="361"/>
    </location>
</feature>
<evidence type="ECO:0000313" key="6">
    <source>
        <dbReference type="Proteomes" id="UP000305546"/>
    </source>
</evidence>
<dbReference type="AlphaFoldDB" id="A0A5C4LSK0"/>
<dbReference type="InterPro" id="IPR028081">
    <property type="entry name" value="Leu-bd"/>
</dbReference>
<dbReference type="OrthoDB" id="3666180at2"/>
<dbReference type="PANTHER" id="PTHR30483:SF6">
    <property type="entry name" value="PERIPLASMIC BINDING PROTEIN OF ABC TRANSPORTER FOR NATURAL AMINO ACIDS"/>
    <property type="match status" value="1"/>
</dbReference>
<dbReference type="RefSeq" id="WP_139100304.1">
    <property type="nucleotide sequence ID" value="NZ_VDFW01000042.1"/>
</dbReference>
<evidence type="ECO:0000256" key="3">
    <source>
        <dbReference type="SAM" id="SignalP"/>
    </source>
</evidence>
<dbReference type="PANTHER" id="PTHR30483">
    <property type="entry name" value="LEUCINE-SPECIFIC-BINDING PROTEIN"/>
    <property type="match status" value="1"/>
</dbReference>
<keyword evidence="2 3" id="KW-0732">Signal</keyword>
<dbReference type="Gene3D" id="3.40.50.2300">
    <property type="match status" value="2"/>
</dbReference>
<organism evidence="5 6">
    <name type="scientific">Amycolatopsis alkalitolerans</name>
    <dbReference type="NCBI Taxonomy" id="2547244"/>
    <lineage>
        <taxon>Bacteria</taxon>
        <taxon>Bacillati</taxon>
        <taxon>Actinomycetota</taxon>
        <taxon>Actinomycetes</taxon>
        <taxon>Pseudonocardiales</taxon>
        <taxon>Pseudonocardiaceae</taxon>
        <taxon>Amycolatopsis</taxon>
    </lineage>
</organism>
<feature type="signal peptide" evidence="3">
    <location>
        <begin position="1"/>
        <end position="34"/>
    </location>
</feature>
<dbReference type="Pfam" id="PF13458">
    <property type="entry name" value="Peripla_BP_6"/>
    <property type="match status" value="1"/>
</dbReference>
<evidence type="ECO:0000256" key="2">
    <source>
        <dbReference type="ARBA" id="ARBA00022729"/>
    </source>
</evidence>